<gene>
    <name evidence="2" type="ORF">Anapl_15663</name>
</gene>
<dbReference type="EMBL" id="KB744567">
    <property type="protein sequence ID" value="EOA94813.1"/>
    <property type="molecule type" value="Genomic_DNA"/>
</dbReference>
<evidence type="ECO:0000313" key="2">
    <source>
        <dbReference type="EMBL" id="EOA94813.1"/>
    </source>
</evidence>
<evidence type="ECO:0000313" key="3">
    <source>
        <dbReference type="Proteomes" id="UP000296049"/>
    </source>
</evidence>
<evidence type="ECO:0000256" key="1">
    <source>
        <dbReference type="SAM" id="MobiDB-lite"/>
    </source>
</evidence>
<dbReference type="Proteomes" id="UP000296049">
    <property type="component" value="Unassembled WGS sequence"/>
</dbReference>
<keyword evidence="3" id="KW-1185">Reference proteome</keyword>
<organism evidence="2 3">
    <name type="scientific">Anas platyrhynchos</name>
    <name type="common">Mallard</name>
    <name type="synonym">Anas boschas</name>
    <dbReference type="NCBI Taxonomy" id="8839"/>
    <lineage>
        <taxon>Eukaryota</taxon>
        <taxon>Metazoa</taxon>
        <taxon>Chordata</taxon>
        <taxon>Craniata</taxon>
        <taxon>Vertebrata</taxon>
        <taxon>Euteleostomi</taxon>
        <taxon>Archelosauria</taxon>
        <taxon>Archosauria</taxon>
        <taxon>Dinosauria</taxon>
        <taxon>Saurischia</taxon>
        <taxon>Theropoda</taxon>
        <taxon>Coelurosauria</taxon>
        <taxon>Aves</taxon>
        <taxon>Neognathae</taxon>
        <taxon>Galloanserae</taxon>
        <taxon>Anseriformes</taxon>
        <taxon>Anatidae</taxon>
        <taxon>Anatinae</taxon>
        <taxon>Anas</taxon>
    </lineage>
</organism>
<name>R0KNM5_ANAPL</name>
<protein>
    <submittedName>
        <fullName evidence="2">Uncharacterized protein</fullName>
    </submittedName>
</protein>
<proteinExistence type="predicted"/>
<dbReference type="AlphaFoldDB" id="R0KNM5"/>
<accession>R0KNM5</accession>
<reference evidence="3" key="1">
    <citation type="journal article" date="2013" name="Nat. Genet.">
        <title>The duck genome and transcriptome provide insight into an avian influenza virus reservoir species.</title>
        <authorList>
            <person name="Huang Y."/>
            <person name="Li Y."/>
            <person name="Burt D.W."/>
            <person name="Chen H."/>
            <person name="Zhang Y."/>
            <person name="Qian W."/>
            <person name="Kim H."/>
            <person name="Gan S."/>
            <person name="Zhao Y."/>
            <person name="Li J."/>
            <person name="Yi K."/>
            <person name="Feng H."/>
            <person name="Zhu P."/>
            <person name="Li B."/>
            <person name="Liu Q."/>
            <person name="Fairley S."/>
            <person name="Magor K.E."/>
            <person name="Du Z."/>
            <person name="Hu X."/>
            <person name="Goodman L."/>
            <person name="Tafer H."/>
            <person name="Vignal A."/>
            <person name="Lee T."/>
            <person name="Kim K.W."/>
            <person name="Sheng Z."/>
            <person name="An Y."/>
            <person name="Searle S."/>
            <person name="Herrero J."/>
            <person name="Groenen M.A."/>
            <person name="Crooijmans R.P."/>
            <person name="Faraut T."/>
            <person name="Cai Q."/>
            <person name="Webster R.G."/>
            <person name="Aldridge J.R."/>
            <person name="Warren W.C."/>
            <person name="Bartschat S."/>
            <person name="Kehr S."/>
            <person name="Marz M."/>
            <person name="Stadler P.F."/>
            <person name="Smith J."/>
            <person name="Kraus R.H."/>
            <person name="Zhao Y."/>
            <person name="Ren L."/>
            <person name="Fei J."/>
            <person name="Morisson M."/>
            <person name="Kaiser P."/>
            <person name="Griffin D.K."/>
            <person name="Rao M."/>
            <person name="Pitel F."/>
            <person name="Wang J."/>
            <person name="Li N."/>
        </authorList>
    </citation>
    <scope>NUCLEOTIDE SEQUENCE [LARGE SCALE GENOMIC DNA]</scope>
</reference>
<sequence>MLLSRSGDLRPLTRKTGKVSLRNTGAAGPRIQNKQMPRDAGCQNGCHVRQPPCALRQWDGDGVETLVG</sequence>
<feature type="region of interest" description="Disordered" evidence="1">
    <location>
        <begin position="1"/>
        <end position="44"/>
    </location>
</feature>